<accession>A0A0E9T9A6</accession>
<dbReference type="AlphaFoldDB" id="A0A0E9T9A6"/>
<reference evidence="1" key="1">
    <citation type="submission" date="2014-11" db="EMBL/GenBank/DDBJ databases">
        <authorList>
            <person name="Amaro Gonzalez C."/>
        </authorList>
    </citation>
    <scope>NUCLEOTIDE SEQUENCE</scope>
</reference>
<name>A0A0E9T9A6_ANGAN</name>
<evidence type="ECO:0000313" key="1">
    <source>
        <dbReference type="EMBL" id="JAH50007.1"/>
    </source>
</evidence>
<reference evidence="1" key="2">
    <citation type="journal article" date="2015" name="Fish Shellfish Immunol.">
        <title>Early steps in the European eel (Anguilla anguilla)-Vibrio vulnificus interaction in the gills: Role of the RtxA13 toxin.</title>
        <authorList>
            <person name="Callol A."/>
            <person name="Pajuelo D."/>
            <person name="Ebbesson L."/>
            <person name="Teles M."/>
            <person name="MacKenzie S."/>
            <person name="Amaro C."/>
        </authorList>
    </citation>
    <scope>NUCLEOTIDE SEQUENCE</scope>
</reference>
<dbReference type="EMBL" id="GBXM01058570">
    <property type="protein sequence ID" value="JAH50007.1"/>
    <property type="molecule type" value="Transcribed_RNA"/>
</dbReference>
<sequence length="30" mass="3334">MGKHAIHRAVPGESRLNHFWDSSDRAEASA</sequence>
<proteinExistence type="predicted"/>
<protein>
    <submittedName>
        <fullName evidence="1">Uncharacterized protein</fullName>
    </submittedName>
</protein>
<organism evidence="1">
    <name type="scientific">Anguilla anguilla</name>
    <name type="common">European freshwater eel</name>
    <name type="synonym">Muraena anguilla</name>
    <dbReference type="NCBI Taxonomy" id="7936"/>
    <lineage>
        <taxon>Eukaryota</taxon>
        <taxon>Metazoa</taxon>
        <taxon>Chordata</taxon>
        <taxon>Craniata</taxon>
        <taxon>Vertebrata</taxon>
        <taxon>Euteleostomi</taxon>
        <taxon>Actinopterygii</taxon>
        <taxon>Neopterygii</taxon>
        <taxon>Teleostei</taxon>
        <taxon>Anguilliformes</taxon>
        <taxon>Anguillidae</taxon>
        <taxon>Anguilla</taxon>
    </lineage>
</organism>